<dbReference type="AlphaFoldDB" id="G0J1Z8"/>
<gene>
    <name evidence="1" type="ordered locus">Cycma_0222</name>
</gene>
<sequence length="72" mass="8878">MIRLFILFIILYWLLFGDFKIDISTKTKKYEIEYNGVIWVALDCWSIWRYHSYETPIKWFSITITVSKDIYK</sequence>
<dbReference type="KEGG" id="cmr:Cycma_0222"/>
<dbReference type="HOGENOM" id="CLU_2715644_0_0_10"/>
<protein>
    <submittedName>
        <fullName evidence="1">Uncharacterized protein</fullName>
    </submittedName>
</protein>
<reference evidence="2" key="1">
    <citation type="submission" date="2011-07" db="EMBL/GenBank/DDBJ databases">
        <title>The complete genome of Cyclobacterium marinum DSM 745.</title>
        <authorList>
            <person name="Lucas S."/>
            <person name="Han J."/>
            <person name="Lapidus A."/>
            <person name="Bruce D."/>
            <person name="Goodwin L."/>
            <person name="Pitluck S."/>
            <person name="Peters L."/>
            <person name="Kyrpides N."/>
            <person name="Mavromatis K."/>
            <person name="Ivanova N."/>
            <person name="Ovchinnikova G."/>
            <person name="Chertkov O."/>
            <person name="Detter J.C."/>
            <person name="Tapia R."/>
            <person name="Han C."/>
            <person name="Land M."/>
            <person name="Hauser L."/>
            <person name="Markowitz V."/>
            <person name="Cheng J.-F."/>
            <person name="Hugenholtz P."/>
            <person name="Woyke T."/>
            <person name="Wu D."/>
            <person name="Tindall B."/>
            <person name="Schuetze A."/>
            <person name="Brambilla E."/>
            <person name="Klenk H.-P."/>
            <person name="Eisen J.A."/>
        </authorList>
    </citation>
    <scope>NUCLEOTIDE SEQUENCE [LARGE SCALE GENOMIC DNA]</scope>
    <source>
        <strain evidence="2">ATCC 25205 / DSM 745 / LMG 13164 / NCIMB 1802</strain>
    </source>
</reference>
<dbReference type="EMBL" id="CP002955">
    <property type="protein sequence ID" value="AEL24004.1"/>
    <property type="molecule type" value="Genomic_DNA"/>
</dbReference>
<proteinExistence type="predicted"/>
<name>G0J1Z8_CYCMS</name>
<keyword evidence="2" id="KW-1185">Reference proteome</keyword>
<dbReference type="STRING" id="880070.Cycma_0222"/>
<organism evidence="1 2">
    <name type="scientific">Cyclobacterium marinum (strain ATCC 25205 / DSM 745 / LMG 13164 / NCIMB 1802)</name>
    <name type="common">Flectobacillus marinus</name>
    <dbReference type="NCBI Taxonomy" id="880070"/>
    <lineage>
        <taxon>Bacteria</taxon>
        <taxon>Pseudomonadati</taxon>
        <taxon>Bacteroidota</taxon>
        <taxon>Cytophagia</taxon>
        <taxon>Cytophagales</taxon>
        <taxon>Cyclobacteriaceae</taxon>
        <taxon>Cyclobacterium</taxon>
    </lineage>
</organism>
<accession>G0J1Z8</accession>
<evidence type="ECO:0000313" key="2">
    <source>
        <dbReference type="Proteomes" id="UP000001635"/>
    </source>
</evidence>
<evidence type="ECO:0000313" key="1">
    <source>
        <dbReference type="EMBL" id="AEL24004.1"/>
    </source>
</evidence>
<dbReference type="Proteomes" id="UP000001635">
    <property type="component" value="Chromosome"/>
</dbReference>